<dbReference type="RefSeq" id="WP_256136610.1">
    <property type="nucleotide sequence ID" value="NZ_JANGAB010000007.1"/>
</dbReference>
<evidence type="ECO:0000313" key="2">
    <source>
        <dbReference type="Proteomes" id="UP001205063"/>
    </source>
</evidence>
<dbReference type="Gene3D" id="3.40.50.1110">
    <property type="entry name" value="SGNH hydrolase"/>
    <property type="match status" value="1"/>
</dbReference>
<name>A0AAW5KG37_9FIRM</name>
<dbReference type="PROSITE" id="PS51257">
    <property type="entry name" value="PROKAR_LIPOPROTEIN"/>
    <property type="match status" value="1"/>
</dbReference>
<proteinExistence type="predicted"/>
<gene>
    <name evidence="1" type="primary">dltD</name>
    <name evidence="1" type="ORF">NE646_11765</name>
</gene>
<dbReference type="InterPro" id="IPR023896">
    <property type="entry name" value="LTA_DltD"/>
</dbReference>
<reference evidence="1" key="1">
    <citation type="submission" date="2022-06" db="EMBL/GenBank/DDBJ databases">
        <title>Isolation of gut microbiota from human fecal samples.</title>
        <authorList>
            <person name="Pamer E.G."/>
            <person name="Barat B."/>
            <person name="Waligurski E."/>
            <person name="Medina S."/>
            <person name="Paddock L."/>
            <person name="Mostad J."/>
        </authorList>
    </citation>
    <scope>NUCLEOTIDE SEQUENCE</scope>
    <source>
        <strain evidence="1">DFI.7.96</strain>
    </source>
</reference>
<protein>
    <submittedName>
        <fullName evidence="1">D-alanyl-lipoteichoic acid biosynthesis protein DltD</fullName>
    </submittedName>
</protein>
<organism evidence="1 2">
    <name type="scientific">Bittarella massiliensis</name>
    <name type="common">ex Durand et al. 2017</name>
    <dbReference type="NCBI Taxonomy" id="1720313"/>
    <lineage>
        <taxon>Bacteria</taxon>
        <taxon>Bacillati</taxon>
        <taxon>Bacillota</taxon>
        <taxon>Clostridia</taxon>
        <taxon>Eubacteriales</taxon>
        <taxon>Oscillospiraceae</taxon>
        <taxon>Bittarella (ex Durand et al. 2017)</taxon>
    </lineage>
</organism>
<dbReference type="InterPro" id="IPR036514">
    <property type="entry name" value="SGNH_hydro_sf"/>
</dbReference>
<accession>A0AAW5KG37</accession>
<dbReference type="PANTHER" id="PTHR40039:SF1">
    <property type="entry name" value="PROTEIN DLTD"/>
    <property type="match status" value="1"/>
</dbReference>
<dbReference type="SUPFAM" id="SSF52266">
    <property type="entry name" value="SGNH hydrolase"/>
    <property type="match status" value="1"/>
</dbReference>
<sequence length="404" mass="46151">MDNVKKGMAFLLAAVLALGCIWVSSKALDARIFRLKDNLIYNTGLEKYNCPDAFDDILNESSVLLLGSSELSLGEENTHPQIVFNNGNGDFQTVVMGAPNNQSLSHAIHLGALAGKCESNKVVLILSPQWFTAEGVSSGAFSSRFYPQMFDGFMKNKKISDRTKKKIVKRCKTLLEKDPKQKKRVELYEKIYLTGDIDPLDYLYLNLTEQFLNLQSKYNVVKTQRNPKLSRESWYNPRALALPTAAERVKTSEIDFQALLESAEEEGKQSCTNNPFYISDTFFSKMSKVRDAGIRTSNRNLTSSDSPEYGDLELFLQVCRETGIEVMLVSVPVNGYWYDYTGSSKTDREAYYQNIRNIAEQNGVRLVDYSDREYEPYFLRDIMHLGWKGWAYLDEQIYQFYQAD</sequence>
<dbReference type="AlphaFoldDB" id="A0AAW5KG37"/>
<dbReference type="InterPro" id="IPR006998">
    <property type="entry name" value="DltD"/>
</dbReference>
<evidence type="ECO:0000313" key="1">
    <source>
        <dbReference type="EMBL" id="MCQ4950341.1"/>
    </source>
</evidence>
<comment type="caution">
    <text evidence="1">The sequence shown here is derived from an EMBL/GenBank/DDBJ whole genome shotgun (WGS) entry which is preliminary data.</text>
</comment>
<dbReference type="Pfam" id="PF04914">
    <property type="entry name" value="DltD"/>
    <property type="match status" value="1"/>
</dbReference>
<dbReference type="PANTHER" id="PTHR40039">
    <property type="entry name" value="PROTEIN DLTD"/>
    <property type="match status" value="1"/>
</dbReference>
<dbReference type="NCBIfam" id="TIGR04092">
    <property type="entry name" value="LTA_DltD"/>
    <property type="match status" value="1"/>
</dbReference>
<dbReference type="EMBL" id="JANGAB010000007">
    <property type="protein sequence ID" value="MCQ4950341.1"/>
    <property type="molecule type" value="Genomic_DNA"/>
</dbReference>
<dbReference type="Proteomes" id="UP001205063">
    <property type="component" value="Unassembled WGS sequence"/>
</dbReference>